<dbReference type="GO" id="GO:0016020">
    <property type="term" value="C:membrane"/>
    <property type="evidence" value="ECO:0007669"/>
    <property type="project" value="TreeGrafter"/>
</dbReference>
<evidence type="ECO:0000313" key="3">
    <source>
        <dbReference type="EMBL" id="CAL5135732.1"/>
    </source>
</evidence>
<gene>
    <name evidence="3" type="ORF">CDAUBV1_LOCUS9849</name>
</gene>
<dbReference type="EMBL" id="CAXLJL010000268">
    <property type="protein sequence ID" value="CAL5135732.1"/>
    <property type="molecule type" value="Genomic_DNA"/>
</dbReference>
<dbReference type="SUPFAM" id="SSF52799">
    <property type="entry name" value="(Phosphotyrosine protein) phosphatases II"/>
    <property type="match status" value="1"/>
</dbReference>
<dbReference type="Pfam" id="PF06602">
    <property type="entry name" value="Myotub-related"/>
    <property type="match status" value="1"/>
</dbReference>
<comment type="caution">
    <text evidence="3">The sequence shown here is derived from an EMBL/GenBank/DDBJ whole genome shotgun (WGS) entry which is preliminary data.</text>
</comment>
<dbReference type="PANTHER" id="PTHR10807:SF110">
    <property type="entry name" value="FI17948P1"/>
    <property type="match status" value="1"/>
</dbReference>
<protein>
    <recommendedName>
        <fullName evidence="2">Myotubularin phosphatase domain-containing protein</fullName>
    </recommendedName>
</protein>
<sequence>MTDSQWWCCCCYEVPYRGVSLVNPAGHLLMALRNKGESRCTGKVFERMKDRGSFSISSGQHLLRGVLGVDQWSLVFAPCVNQVEVNGNASQVRQAVMQALHRTEPGFMQTWLSGTPGTIPLAKIEYLLSVDRNERAYKFDPVAGVWVSSSDGTKAVGTSRSFRELKDVPHTPIRLLIFTTDFEVLAFQLCVPDWVIEDGPNDSDKRKRVSKLHLQRFLSTLTCRLAAVRAHSGMELASEYARAVCTNACLATNQKRALNSNALDEQAFTESLDLFRTRIFSERLKCGSPMQPVNRHPIHPLERLRQTWCHFVREPCWMDNPDFAYCRTYPLRVPCAKFKAPLFQIRTHFEGFRFPILSCIYPSDRDHSSMDNVGVSVYRSGVLNGRTDLQAIIDCDSEVADPHYVDSQKTPVFLQQRLVHIRLHEAPMYVLRTASPGSTDSLSTIASFANGSATPTASVPTRWFVDSSPVSTLVSDSDEFSSLSFRKELLVPRIGSLQSEIEWPAPQSRLIQKSWLRLGSLVRLSQTHIPVTDKTKTRLDLPENALVSSVSSLSVDVLNVRDNSAEDSSLNAFSCADDSEISRPKKKSPLTVFKRDNSNNSERVSVASGLLRRFSAASLYQTNPDTDLHTVNETSPSALRSFLPRNRTLCSLALERAPHRSGWQENFFATRWLDLVLFTLRQAAHLSELIRQLAQDSMRSRNNSLLLFSGPGGGRTWQPVVLSLAQIMLSPNTRTLSGFEDLIEHEWVRYGYPFSPDPSDWFDSAVPQDYDGCATFGLFLDCVHQLMFQYPVEFAFTEDYLVLLMDTALSRGGGLPPFAIEFSCSCEASRCVSTKTKSATEVQRLCDDLYRTRALRSFRDWSCALTPDGLRLLSNWCYWWHTSPDPLNPKKTFPGKSGERTSTRICSHELFPITSPPCYIRCWVHGWLRWVRSLRFCDGGGYAFDAAFYRKMLGPPFESNSSTAEKNVASSENNLSFLRPTTSASPYSGWMSDEALMYAESQTSDSSSCFLTDSPFVRKLVQYAVHWENSSDTNYS</sequence>
<name>A0AAV2TE56_CALDB</name>
<evidence type="ECO:0000256" key="1">
    <source>
        <dbReference type="ARBA" id="ARBA00007471"/>
    </source>
</evidence>
<dbReference type="InterPro" id="IPR030564">
    <property type="entry name" value="Myotubularin"/>
</dbReference>
<accession>A0AAV2TE56</accession>
<dbReference type="Proteomes" id="UP001497525">
    <property type="component" value="Unassembled WGS sequence"/>
</dbReference>
<dbReference type="PANTHER" id="PTHR10807">
    <property type="entry name" value="MYOTUBULARIN-RELATED"/>
    <property type="match status" value="1"/>
</dbReference>
<reference evidence="3" key="1">
    <citation type="submission" date="2024-06" db="EMBL/GenBank/DDBJ databases">
        <authorList>
            <person name="Liu X."/>
            <person name="Lenzi L."/>
            <person name="Haldenby T S."/>
            <person name="Uol C."/>
        </authorList>
    </citation>
    <scope>NUCLEOTIDE SEQUENCE</scope>
</reference>
<proteinExistence type="inferred from homology"/>
<feature type="domain" description="Myotubularin phosphatase" evidence="2">
    <location>
        <begin position="320"/>
        <end position="810"/>
    </location>
</feature>
<comment type="similarity">
    <text evidence="1">Belongs to the protein-tyrosine phosphatase family. Non-receptor class myotubularin subfamily.</text>
</comment>
<dbReference type="InterPro" id="IPR029021">
    <property type="entry name" value="Prot-tyrosine_phosphatase-like"/>
</dbReference>
<evidence type="ECO:0000259" key="2">
    <source>
        <dbReference type="PROSITE" id="PS51339"/>
    </source>
</evidence>
<dbReference type="InterPro" id="IPR010569">
    <property type="entry name" value="Myotubularin-like_Pase_dom"/>
</dbReference>
<dbReference type="PROSITE" id="PS51339">
    <property type="entry name" value="PPASE_MYOTUBULARIN"/>
    <property type="match status" value="1"/>
</dbReference>
<evidence type="ECO:0000313" key="4">
    <source>
        <dbReference type="Proteomes" id="UP001497525"/>
    </source>
</evidence>
<organism evidence="3 4">
    <name type="scientific">Calicophoron daubneyi</name>
    <name type="common">Rumen fluke</name>
    <name type="synonym">Paramphistomum daubneyi</name>
    <dbReference type="NCBI Taxonomy" id="300641"/>
    <lineage>
        <taxon>Eukaryota</taxon>
        <taxon>Metazoa</taxon>
        <taxon>Spiralia</taxon>
        <taxon>Lophotrochozoa</taxon>
        <taxon>Platyhelminthes</taxon>
        <taxon>Trematoda</taxon>
        <taxon>Digenea</taxon>
        <taxon>Plagiorchiida</taxon>
        <taxon>Pronocephalata</taxon>
        <taxon>Paramphistomoidea</taxon>
        <taxon>Paramphistomidae</taxon>
        <taxon>Calicophoron</taxon>
    </lineage>
</organism>
<dbReference type="GO" id="GO:0046856">
    <property type="term" value="P:phosphatidylinositol dephosphorylation"/>
    <property type="evidence" value="ECO:0007669"/>
    <property type="project" value="TreeGrafter"/>
</dbReference>
<dbReference type="GO" id="GO:0005737">
    <property type="term" value="C:cytoplasm"/>
    <property type="evidence" value="ECO:0007669"/>
    <property type="project" value="TreeGrafter"/>
</dbReference>
<dbReference type="AlphaFoldDB" id="A0AAV2TE56"/>